<dbReference type="Pfam" id="PF09361">
    <property type="entry name" value="Phasin_2"/>
    <property type="match status" value="1"/>
</dbReference>
<dbReference type="OrthoDB" id="6370770at2"/>
<feature type="region of interest" description="Disordered" evidence="1">
    <location>
        <begin position="107"/>
        <end position="131"/>
    </location>
</feature>
<accession>A0A1I4NUW6</accession>
<reference evidence="4" key="1">
    <citation type="submission" date="2016-10" db="EMBL/GenBank/DDBJ databases">
        <authorList>
            <person name="Varghese N."/>
            <person name="Submissions S."/>
        </authorList>
    </citation>
    <scope>NUCLEOTIDE SEQUENCE [LARGE SCALE GENOMIC DNA]</scope>
    <source>
        <strain evidence="4">CGMCC 1.7061</strain>
    </source>
</reference>
<evidence type="ECO:0000259" key="2">
    <source>
        <dbReference type="Pfam" id="PF09361"/>
    </source>
</evidence>
<sequence length="131" mass="14294">MFTDSFKISSEPVNRLNKLMMETYSGIVDAQMSSLRGYMGLVEDQAKAAATIRDFDGVKGFVEAQPERFNQLVERMSEDLQQFAKVAEDFRNEASQLFQSTVAESAEAADQPAASAKPATATQKKAAASNS</sequence>
<evidence type="ECO:0000313" key="4">
    <source>
        <dbReference type="Proteomes" id="UP000198519"/>
    </source>
</evidence>
<keyword evidence="4" id="KW-1185">Reference proteome</keyword>
<gene>
    <name evidence="3" type="ORF">SAMN04487963_1613</name>
</gene>
<dbReference type="AlphaFoldDB" id="A0A1I4NUW6"/>
<protein>
    <submittedName>
        <fullName evidence="3">Phasin family protein</fullName>
    </submittedName>
</protein>
<organism evidence="3 4">
    <name type="scientific">Marinobacter zhejiangensis</name>
    <dbReference type="NCBI Taxonomy" id="488535"/>
    <lineage>
        <taxon>Bacteria</taxon>
        <taxon>Pseudomonadati</taxon>
        <taxon>Pseudomonadota</taxon>
        <taxon>Gammaproteobacteria</taxon>
        <taxon>Pseudomonadales</taxon>
        <taxon>Marinobacteraceae</taxon>
        <taxon>Marinobacter</taxon>
    </lineage>
</organism>
<evidence type="ECO:0000313" key="3">
    <source>
        <dbReference type="EMBL" id="SFM18923.1"/>
    </source>
</evidence>
<feature type="domain" description="Phasin" evidence="2">
    <location>
        <begin position="3"/>
        <end position="101"/>
    </location>
</feature>
<evidence type="ECO:0000256" key="1">
    <source>
        <dbReference type="SAM" id="MobiDB-lite"/>
    </source>
</evidence>
<name>A0A1I4NUW6_9GAMM</name>
<dbReference type="RefSeq" id="WP_092021407.1">
    <property type="nucleotide sequence ID" value="NZ_FOUE01000002.1"/>
</dbReference>
<dbReference type="EMBL" id="FOUE01000002">
    <property type="protein sequence ID" value="SFM18923.1"/>
    <property type="molecule type" value="Genomic_DNA"/>
</dbReference>
<dbReference type="Proteomes" id="UP000198519">
    <property type="component" value="Unassembled WGS sequence"/>
</dbReference>
<dbReference type="InterPro" id="IPR018968">
    <property type="entry name" value="Phasin"/>
</dbReference>
<proteinExistence type="predicted"/>